<dbReference type="PANTHER" id="PTHR11829">
    <property type="entry name" value="FORKHEAD BOX PROTEIN"/>
    <property type="match status" value="1"/>
</dbReference>
<dbReference type="InterPro" id="IPR036390">
    <property type="entry name" value="WH_DNA-bd_sf"/>
</dbReference>
<evidence type="ECO:0000313" key="9">
    <source>
        <dbReference type="EMBL" id="KAJ1983309.1"/>
    </source>
</evidence>
<dbReference type="PROSITE" id="PS00658">
    <property type="entry name" value="FORK_HEAD_2"/>
    <property type="match status" value="1"/>
</dbReference>
<dbReference type="InterPro" id="IPR030456">
    <property type="entry name" value="TF_fork_head_CS_2"/>
</dbReference>
<evidence type="ECO:0000256" key="6">
    <source>
        <dbReference type="PROSITE-ProRule" id="PRU00089"/>
    </source>
</evidence>
<dbReference type="InterPro" id="IPR001766">
    <property type="entry name" value="Fork_head_dom"/>
</dbReference>
<feature type="region of interest" description="Disordered" evidence="7">
    <location>
        <begin position="166"/>
        <end position="240"/>
    </location>
</feature>
<dbReference type="AlphaFoldDB" id="A0A9W8EF26"/>
<name>A0A9W8EF26_9FUNG</name>
<evidence type="ECO:0000256" key="7">
    <source>
        <dbReference type="SAM" id="MobiDB-lite"/>
    </source>
</evidence>
<keyword evidence="2" id="KW-0805">Transcription regulation</keyword>
<organism evidence="9 10">
    <name type="scientific">Dimargaris verticillata</name>
    <dbReference type="NCBI Taxonomy" id="2761393"/>
    <lineage>
        <taxon>Eukaryota</taxon>
        <taxon>Fungi</taxon>
        <taxon>Fungi incertae sedis</taxon>
        <taxon>Zoopagomycota</taxon>
        <taxon>Kickxellomycotina</taxon>
        <taxon>Dimargaritomycetes</taxon>
        <taxon>Dimargaritales</taxon>
        <taxon>Dimargaritaceae</taxon>
        <taxon>Dimargaris</taxon>
    </lineage>
</organism>
<dbReference type="GO" id="GO:0000981">
    <property type="term" value="F:DNA-binding transcription factor activity, RNA polymerase II-specific"/>
    <property type="evidence" value="ECO:0007669"/>
    <property type="project" value="TreeGrafter"/>
</dbReference>
<dbReference type="InterPro" id="IPR036388">
    <property type="entry name" value="WH-like_DNA-bd_sf"/>
</dbReference>
<feature type="compositionally biased region" description="Low complexity" evidence="7">
    <location>
        <begin position="168"/>
        <end position="179"/>
    </location>
</feature>
<dbReference type="Gene3D" id="1.10.10.10">
    <property type="entry name" value="Winged helix-like DNA-binding domain superfamily/Winged helix DNA-binding domain"/>
    <property type="match status" value="1"/>
</dbReference>
<proteinExistence type="predicted"/>
<comment type="subcellular location">
    <subcellularLocation>
        <location evidence="1 6">Nucleus</location>
    </subcellularLocation>
</comment>
<feature type="domain" description="Fork-head" evidence="8">
    <location>
        <begin position="71"/>
        <end position="165"/>
    </location>
</feature>
<dbReference type="SUPFAM" id="SSF46785">
    <property type="entry name" value="Winged helix' DNA-binding domain"/>
    <property type="match status" value="1"/>
</dbReference>
<protein>
    <recommendedName>
        <fullName evidence="8">Fork-head domain-containing protein</fullName>
    </recommendedName>
</protein>
<dbReference type="Proteomes" id="UP001151582">
    <property type="component" value="Unassembled WGS sequence"/>
</dbReference>
<evidence type="ECO:0000259" key="8">
    <source>
        <dbReference type="PROSITE" id="PS50039"/>
    </source>
</evidence>
<dbReference type="PANTHER" id="PTHR11829:SF343">
    <property type="entry name" value="FORK-HEAD DOMAIN-CONTAINING PROTEIN"/>
    <property type="match status" value="1"/>
</dbReference>
<dbReference type="CDD" id="cd00059">
    <property type="entry name" value="FH_FOX"/>
    <property type="match status" value="1"/>
</dbReference>
<gene>
    <name evidence="9" type="ORF">H4R34_001364</name>
</gene>
<dbReference type="FunFam" id="1.10.10.10:FF:000030">
    <property type="entry name" value="Forkhead box protein K2"/>
    <property type="match status" value="1"/>
</dbReference>
<dbReference type="SMART" id="SM00339">
    <property type="entry name" value="FH"/>
    <property type="match status" value="1"/>
</dbReference>
<dbReference type="PROSITE" id="PS50039">
    <property type="entry name" value="FORK_HEAD_3"/>
    <property type="match status" value="1"/>
</dbReference>
<dbReference type="GO" id="GO:0000978">
    <property type="term" value="F:RNA polymerase II cis-regulatory region sequence-specific DNA binding"/>
    <property type="evidence" value="ECO:0007669"/>
    <property type="project" value="TreeGrafter"/>
</dbReference>
<keyword evidence="3 6" id="KW-0238">DNA-binding</keyword>
<evidence type="ECO:0000256" key="2">
    <source>
        <dbReference type="ARBA" id="ARBA00023015"/>
    </source>
</evidence>
<sequence length="539" mass="57396">MAFVYTDSQAFQGITTPLATPEITRCNSAASVASTPQLASEVASNDMTSLNELTSQSVPLYKPVKTDPSTKPAYSYASLIAQAILASPERKLTLNSVYKWIQENHPFYQGKETGWQNSIRHNLSLNKCFIKISRNNSEPGKGSFWTIDPKYLNCFADGVFKKVRTFTRKNPTPNTTKPRSASKPTSARHASENQENLVTPVKARKRPASGTAKDRTPALKKTKSTPLPVTSAAPLASGPKPLERVASAPLPMVTAMGSPMALPATSGSPMAISPTAITTAPLSEEMQAQITAAIASLPSPPAGEQPTSPMYPYTSNPMMAVPASPSVVNFAQEAAYINETFSPYRFKGQTPARRQKGPLNFLSTPCPTAMLGHHQLQQPTPLSTPCHSFTSTPEQLTPLSATSPAGDLSATDLSVPAMEQPLQVNLGLDELAGSLDLAAPSFHGANTMSRSFSTGCLPSDFASMAGATGILDASESVFDAALSSTMHMIQPHQHQSLPTSGAVINDASFQELLSSLEWNGLANANGDMWSDFALFSTNC</sequence>
<dbReference type="InterPro" id="IPR050211">
    <property type="entry name" value="FOX_domain-containing"/>
</dbReference>
<evidence type="ECO:0000256" key="4">
    <source>
        <dbReference type="ARBA" id="ARBA00023163"/>
    </source>
</evidence>
<evidence type="ECO:0000256" key="1">
    <source>
        <dbReference type="ARBA" id="ARBA00004123"/>
    </source>
</evidence>
<dbReference type="GO" id="GO:0005634">
    <property type="term" value="C:nucleus"/>
    <property type="evidence" value="ECO:0007669"/>
    <property type="project" value="UniProtKB-SubCell"/>
</dbReference>
<keyword evidence="4" id="KW-0804">Transcription</keyword>
<dbReference type="EMBL" id="JANBQB010000061">
    <property type="protein sequence ID" value="KAJ1983309.1"/>
    <property type="molecule type" value="Genomic_DNA"/>
</dbReference>
<evidence type="ECO:0000256" key="3">
    <source>
        <dbReference type="ARBA" id="ARBA00023125"/>
    </source>
</evidence>
<reference evidence="9" key="1">
    <citation type="submission" date="2022-07" db="EMBL/GenBank/DDBJ databases">
        <title>Phylogenomic reconstructions and comparative analyses of Kickxellomycotina fungi.</title>
        <authorList>
            <person name="Reynolds N.K."/>
            <person name="Stajich J.E."/>
            <person name="Barry K."/>
            <person name="Grigoriev I.V."/>
            <person name="Crous P."/>
            <person name="Smith M.E."/>
        </authorList>
    </citation>
    <scope>NUCLEOTIDE SEQUENCE</scope>
    <source>
        <strain evidence="9">RSA 567</strain>
    </source>
</reference>
<dbReference type="Pfam" id="PF00250">
    <property type="entry name" value="Forkhead"/>
    <property type="match status" value="1"/>
</dbReference>
<feature type="DNA-binding region" description="Fork-head" evidence="6">
    <location>
        <begin position="71"/>
        <end position="165"/>
    </location>
</feature>
<keyword evidence="5 6" id="KW-0539">Nucleus</keyword>
<keyword evidence="10" id="KW-1185">Reference proteome</keyword>
<accession>A0A9W8EF26</accession>
<dbReference type="OrthoDB" id="5954824at2759"/>
<comment type="caution">
    <text evidence="9">The sequence shown here is derived from an EMBL/GenBank/DDBJ whole genome shotgun (WGS) entry which is preliminary data.</text>
</comment>
<evidence type="ECO:0000313" key="10">
    <source>
        <dbReference type="Proteomes" id="UP001151582"/>
    </source>
</evidence>
<dbReference type="PRINTS" id="PR00053">
    <property type="entry name" value="FORKHEAD"/>
</dbReference>
<evidence type="ECO:0000256" key="5">
    <source>
        <dbReference type="ARBA" id="ARBA00023242"/>
    </source>
</evidence>